<dbReference type="Proteomes" id="UP000652176">
    <property type="component" value="Unassembled WGS sequence"/>
</dbReference>
<organism evidence="1 2">
    <name type="scientific">Methylomonas albis</name>
    <dbReference type="NCBI Taxonomy" id="1854563"/>
    <lineage>
        <taxon>Bacteria</taxon>
        <taxon>Pseudomonadati</taxon>
        <taxon>Pseudomonadota</taxon>
        <taxon>Gammaproteobacteria</taxon>
        <taxon>Methylococcales</taxon>
        <taxon>Methylococcaceae</taxon>
        <taxon>Methylomonas</taxon>
    </lineage>
</organism>
<name>A0ABR9CZN6_9GAMM</name>
<sequence>MNDKSFGKLTGEQLDRINTLVKHFRVKVPEVEQAYRGIDQNELDSMLGSDFSWSHLYELPLDEHVAACAFVFDLQDMLKQAAQAKDPQQFILDYFDNLNSDDWNDGYQGRFLKQHLIAAVMSIIKTMKSIMIYQKSLSTLIEEVRQGKDKSLFEAISIDRSVMACMPVRRRISIAEMKSDHKFFNVLNKATKGPSGKIWIHHEPLRFVMSVLVDCGANNLSSEQLETLFVNRLGLYNKQPSARKNISELFLKTKKYK</sequence>
<reference evidence="1 2" key="1">
    <citation type="submission" date="2020-09" db="EMBL/GenBank/DDBJ databases">
        <title>Methylomonas albis sp. nov. and Methylomonas fluvii sp. nov.: Two cold-adapted methanotrophs from the River Elbe and an amended description of Methylovulum psychrotolerans strain Eb1.</title>
        <authorList>
            <person name="Bussmann I.K."/>
            <person name="Klings K.-W."/>
            <person name="Warnstedt J."/>
            <person name="Hoppert M."/>
            <person name="Saborowski A."/>
            <person name="Horn F."/>
            <person name="Liebner S."/>
        </authorList>
    </citation>
    <scope>NUCLEOTIDE SEQUENCE [LARGE SCALE GENOMIC DNA]</scope>
    <source>
        <strain evidence="1 2">EbA</strain>
    </source>
</reference>
<dbReference type="EMBL" id="JACXSS010000001">
    <property type="protein sequence ID" value="MBD9356339.1"/>
    <property type="molecule type" value="Genomic_DNA"/>
</dbReference>
<evidence type="ECO:0008006" key="3">
    <source>
        <dbReference type="Google" id="ProtNLM"/>
    </source>
</evidence>
<proteinExistence type="predicted"/>
<protein>
    <recommendedName>
        <fullName evidence="3">DNA primase</fullName>
    </recommendedName>
</protein>
<evidence type="ECO:0000313" key="1">
    <source>
        <dbReference type="EMBL" id="MBD9356339.1"/>
    </source>
</evidence>
<dbReference type="RefSeq" id="WP_192374699.1">
    <property type="nucleotide sequence ID" value="NZ_CAJHIV010000001.1"/>
</dbReference>
<accession>A0ABR9CZN6</accession>
<keyword evidence="2" id="KW-1185">Reference proteome</keyword>
<comment type="caution">
    <text evidence="1">The sequence shown here is derived from an EMBL/GenBank/DDBJ whole genome shotgun (WGS) entry which is preliminary data.</text>
</comment>
<gene>
    <name evidence="1" type="ORF">IE877_10630</name>
</gene>
<evidence type="ECO:0000313" key="2">
    <source>
        <dbReference type="Proteomes" id="UP000652176"/>
    </source>
</evidence>